<dbReference type="EMBL" id="CABFMQ020000091">
    <property type="protein sequence ID" value="VTZ51244.1"/>
    <property type="molecule type" value="Genomic_DNA"/>
</dbReference>
<keyword evidence="1" id="KW-1133">Transmembrane helix</keyword>
<evidence type="ECO:0000313" key="2">
    <source>
        <dbReference type="EMBL" id="VTZ51244.1"/>
    </source>
</evidence>
<proteinExistence type="predicted"/>
<comment type="caution">
    <text evidence="2">The sequence shown here is derived from an EMBL/GenBank/DDBJ whole genome shotgun (WGS) entry which is preliminary data.</text>
</comment>
<keyword evidence="3" id="KW-1185">Reference proteome</keyword>
<feature type="transmembrane region" description="Helical" evidence="1">
    <location>
        <begin position="205"/>
        <end position="226"/>
    </location>
</feature>
<keyword evidence="1" id="KW-0812">Transmembrane</keyword>
<name>A0A8B6MB00_METTU</name>
<evidence type="ECO:0000313" key="3">
    <source>
        <dbReference type="Proteomes" id="UP000485880"/>
    </source>
</evidence>
<reference evidence="2 3" key="1">
    <citation type="submission" date="2019-05" db="EMBL/GenBank/DDBJ databases">
        <authorList>
            <person name="Farhan Ul Haque M."/>
        </authorList>
    </citation>
    <scope>NUCLEOTIDE SEQUENCE [LARGE SCALE GENOMIC DNA]</scope>
    <source>
        <strain evidence="2">2</strain>
    </source>
</reference>
<gene>
    <name evidence="2" type="ORF">MPC4_330045</name>
</gene>
<evidence type="ECO:0000256" key="1">
    <source>
        <dbReference type="SAM" id="Phobius"/>
    </source>
</evidence>
<dbReference type="Proteomes" id="UP000485880">
    <property type="component" value="Unassembled WGS sequence"/>
</dbReference>
<dbReference type="InterPro" id="IPR046121">
    <property type="entry name" value="DUF6118"/>
</dbReference>
<sequence length="298" mass="31473">MDRDSLEARDKIEARMNDVAGEIGKDAQMDPVLRARAREFGVDERSSLEKALNLEERPRGRGPRLGCRCEKDKGRMTEQDDHTGDAAELAFAELRDEVAAARRAVGSLPAVIQSLMIEGLEAPDYGPSFAALAKDLAAVEKRLAGIEAHPAIKSTPEQHARAIVVAGAHSMEAAFLAFHDRAVALGEEKARAAALMQKKRGLRQLWFAAAGVAAGFVLFPLLAAFAPGGSHLAALAAGHADRWEAGGALMQAASPAVWSDLSVSWTLAQANADELKACRDLAAAAGKAQPCVVTVAAP</sequence>
<dbReference type="AlphaFoldDB" id="A0A8B6MB00"/>
<keyword evidence="1" id="KW-0472">Membrane</keyword>
<protein>
    <submittedName>
        <fullName evidence="2">Uncharacterized protein</fullName>
    </submittedName>
</protein>
<dbReference type="Pfam" id="PF19613">
    <property type="entry name" value="DUF6118"/>
    <property type="match status" value="1"/>
</dbReference>
<organism evidence="2 3">
    <name type="scientific">Methylocella tundrae</name>
    <dbReference type="NCBI Taxonomy" id="227605"/>
    <lineage>
        <taxon>Bacteria</taxon>
        <taxon>Pseudomonadati</taxon>
        <taxon>Pseudomonadota</taxon>
        <taxon>Alphaproteobacteria</taxon>
        <taxon>Hyphomicrobiales</taxon>
        <taxon>Beijerinckiaceae</taxon>
        <taxon>Methylocella</taxon>
    </lineage>
</organism>
<accession>A0A8B6MB00</accession>